<proteinExistence type="predicted"/>
<evidence type="ECO:0000313" key="2">
    <source>
        <dbReference type="Proteomes" id="UP000260005"/>
    </source>
</evidence>
<keyword evidence="2" id="KW-1185">Reference proteome</keyword>
<evidence type="ECO:0000313" key="1">
    <source>
        <dbReference type="EMBL" id="ASZ76798.1"/>
    </source>
</evidence>
<reference evidence="1 2" key="1">
    <citation type="submission" date="2017-04" db="EMBL/GenBank/DDBJ databases">
        <title>Complete Genome Sequence of Lytic Bacteriophage EF1 Infecting Enterococcus faecalis Isolates.</title>
        <authorList>
            <person name="Kim D."/>
            <person name="Kim Y.J."/>
            <person name="Han B.K."/>
            <person name="Kim H."/>
        </authorList>
    </citation>
    <scope>NUCLEOTIDE SEQUENCE [LARGE SCALE GENOMIC DNA]</scope>
</reference>
<organism evidence="1 2">
    <name type="scientific">Enterococcus phage EF1</name>
    <dbReference type="NCBI Taxonomy" id="2025813"/>
    <lineage>
        <taxon>Viruses</taxon>
        <taxon>Duplodnaviria</taxon>
        <taxon>Heunggongvirae</taxon>
        <taxon>Uroviricota</taxon>
        <taxon>Caudoviricetes</taxon>
    </lineage>
</organism>
<sequence length="353" mass="40533">MKITDIGKANKVKDNHDHRIESGYQVKPSDPVDTNTAWDCLNNARKRMDSSLKLNMLDKSFQQALDSAEGTELFTVWEKGDTDVWKVILKNQKDNWQQDVKYINALNGVGFEVGNTVTWQRLGIRWLITWQDYNINEFFRGEIQKAEHVVRWKNQHGQIQQQWAVVQGPIETRAKYEQTRGNTIVGRQNDTVEIWMGSNSPKDVNDLTRYDKINIKGRCWRIQVIDDISNPNILRFSCVEDFNNPVTDDMVALIPNGKIDFAPNEEEPKENKIRIVAPAKIKEKLVSRVYAINEETSEKVKGTWEISGATFNKVDEYEVDVKGTKIGNIITIMFTDEEGNSNIVTAKTVSMFS</sequence>
<accession>A0A249XXV3</accession>
<protein>
    <submittedName>
        <fullName evidence="1">Uncharacterized protein</fullName>
    </submittedName>
</protein>
<dbReference type="EMBL" id="MF001358">
    <property type="protein sequence ID" value="ASZ76798.1"/>
    <property type="molecule type" value="Genomic_DNA"/>
</dbReference>
<name>A0A249XXV3_9CAUD</name>
<dbReference type="Proteomes" id="UP000260005">
    <property type="component" value="Segment"/>
</dbReference>